<comment type="caution">
    <text evidence="2">The sequence shown here is derived from an EMBL/GenBank/DDBJ whole genome shotgun (WGS) entry which is preliminary data.</text>
</comment>
<dbReference type="GeneID" id="300297025"/>
<evidence type="ECO:0000256" key="1">
    <source>
        <dbReference type="SAM" id="MobiDB-lite"/>
    </source>
</evidence>
<keyword evidence="3" id="KW-1185">Reference proteome</keyword>
<dbReference type="EMBL" id="JACHJC010000001">
    <property type="protein sequence ID" value="MBB5111449.1"/>
    <property type="molecule type" value="Genomic_DNA"/>
</dbReference>
<feature type="region of interest" description="Disordered" evidence="1">
    <location>
        <begin position="1"/>
        <end position="90"/>
    </location>
</feature>
<sequence length="90" mass="9608">MAAPESGRPRTARSVGQEELDAAGALPAVDPEPEPELEPEPEPEPDDDPEEDDEDESDDPEEDDGDDSDLAGLLAAPVPFSDPDVRESVR</sequence>
<gene>
    <name evidence="2" type="ORF">FHU28_001288</name>
</gene>
<dbReference type="RefSeq" id="WP_311773716.1">
    <property type="nucleotide sequence ID" value="NZ_JACHJC010000001.1"/>
</dbReference>
<organism evidence="2 3">
    <name type="scientific">Micromonospora echinospora</name>
    <name type="common">Micromonospora purpurea</name>
    <dbReference type="NCBI Taxonomy" id="1877"/>
    <lineage>
        <taxon>Bacteria</taxon>
        <taxon>Bacillati</taxon>
        <taxon>Actinomycetota</taxon>
        <taxon>Actinomycetes</taxon>
        <taxon>Micromonosporales</taxon>
        <taxon>Micromonosporaceae</taxon>
        <taxon>Micromonospora</taxon>
    </lineage>
</organism>
<evidence type="ECO:0000313" key="2">
    <source>
        <dbReference type="EMBL" id="MBB5111449.1"/>
    </source>
</evidence>
<accession>A0ABR6M7U0</accession>
<protein>
    <submittedName>
        <fullName evidence="2">Uncharacterized protein</fullName>
    </submittedName>
</protein>
<feature type="compositionally biased region" description="Acidic residues" evidence="1">
    <location>
        <begin position="31"/>
        <end position="69"/>
    </location>
</feature>
<name>A0ABR6M7U0_MICEC</name>
<reference evidence="2 3" key="1">
    <citation type="submission" date="2020-08" db="EMBL/GenBank/DDBJ databases">
        <title>Sequencing the genomes of 1000 actinobacteria strains.</title>
        <authorList>
            <person name="Klenk H.-P."/>
        </authorList>
    </citation>
    <scope>NUCLEOTIDE SEQUENCE [LARGE SCALE GENOMIC DNA]</scope>
    <source>
        <strain evidence="2 3">DSM 43036</strain>
    </source>
</reference>
<proteinExistence type="predicted"/>
<evidence type="ECO:0000313" key="3">
    <source>
        <dbReference type="Proteomes" id="UP000618986"/>
    </source>
</evidence>
<dbReference type="Proteomes" id="UP000618986">
    <property type="component" value="Unassembled WGS sequence"/>
</dbReference>